<gene>
    <name evidence="1" type="ORF">F383_31887</name>
</gene>
<organism evidence="1 2">
    <name type="scientific">Gossypium arboreum</name>
    <name type="common">Tree cotton</name>
    <name type="synonym">Gossypium nanking</name>
    <dbReference type="NCBI Taxonomy" id="29729"/>
    <lineage>
        <taxon>Eukaryota</taxon>
        <taxon>Viridiplantae</taxon>
        <taxon>Streptophyta</taxon>
        <taxon>Embryophyta</taxon>
        <taxon>Tracheophyta</taxon>
        <taxon>Spermatophyta</taxon>
        <taxon>Magnoliopsida</taxon>
        <taxon>eudicotyledons</taxon>
        <taxon>Gunneridae</taxon>
        <taxon>Pentapetalae</taxon>
        <taxon>rosids</taxon>
        <taxon>malvids</taxon>
        <taxon>Malvales</taxon>
        <taxon>Malvaceae</taxon>
        <taxon>Malvoideae</taxon>
        <taxon>Gossypium</taxon>
    </lineage>
</organism>
<dbReference type="AlphaFoldDB" id="A0A0B0PG57"/>
<dbReference type="Proteomes" id="UP000032142">
    <property type="component" value="Unassembled WGS sequence"/>
</dbReference>
<evidence type="ECO:0000313" key="1">
    <source>
        <dbReference type="EMBL" id="KHG25438.1"/>
    </source>
</evidence>
<name>A0A0B0PG57_GOSAR</name>
<dbReference type="EMBL" id="KN432490">
    <property type="protein sequence ID" value="KHG25438.1"/>
    <property type="molecule type" value="Genomic_DNA"/>
</dbReference>
<keyword evidence="2" id="KW-1185">Reference proteome</keyword>
<evidence type="ECO:0000313" key="2">
    <source>
        <dbReference type="Proteomes" id="UP000032142"/>
    </source>
</evidence>
<reference evidence="2" key="1">
    <citation type="submission" date="2014-09" db="EMBL/GenBank/DDBJ databases">
        <authorList>
            <person name="Mudge J."/>
            <person name="Ramaraj T."/>
            <person name="Lindquist I.E."/>
            <person name="Bharti A.K."/>
            <person name="Sundararajan A."/>
            <person name="Cameron C.T."/>
            <person name="Woodward J.E."/>
            <person name="May G.D."/>
            <person name="Brubaker C."/>
            <person name="Broadhvest J."/>
            <person name="Wilkins T.A."/>
        </authorList>
    </citation>
    <scope>NUCLEOTIDE SEQUENCE</scope>
    <source>
        <strain evidence="2">cv. AKA8401</strain>
    </source>
</reference>
<protein>
    <submittedName>
        <fullName evidence="1">Uncharacterized protein</fullName>
    </submittedName>
</protein>
<sequence length="24" mass="2636">MCMLSVVSDYIPMSSTGNRLSENT</sequence>
<proteinExistence type="predicted"/>
<accession>A0A0B0PG57</accession>